<dbReference type="STRING" id="1193518.BN13_80007"/>
<evidence type="ECO:0000313" key="1">
    <source>
        <dbReference type="EMBL" id="CCI54638.1"/>
    </source>
</evidence>
<dbReference type="Proteomes" id="UP000035720">
    <property type="component" value="Unassembled WGS sequence"/>
</dbReference>
<dbReference type="RefSeq" id="WP_048544082.1">
    <property type="nucleotide sequence ID" value="NZ_HF571038.1"/>
</dbReference>
<dbReference type="AlphaFoldDB" id="A0A077MGB7"/>
<comment type="caution">
    <text evidence="1">The sequence shown here is derived from an EMBL/GenBank/DDBJ whole genome shotgun (WGS) entry which is preliminary data.</text>
</comment>
<accession>A0A077MGB7</accession>
<proteinExistence type="predicted"/>
<dbReference type="OrthoDB" id="7941246at2"/>
<organism evidence="1 2">
    <name type="scientific">Nostocoides jenkinsii Ben 74</name>
    <dbReference type="NCBI Taxonomy" id="1193518"/>
    <lineage>
        <taxon>Bacteria</taxon>
        <taxon>Bacillati</taxon>
        <taxon>Actinomycetota</taxon>
        <taxon>Actinomycetes</taxon>
        <taxon>Micrococcales</taxon>
        <taxon>Intrasporangiaceae</taxon>
        <taxon>Nostocoides</taxon>
    </lineage>
</organism>
<protein>
    <submittedName>
        <fullName evidence="1">Uncharacterized protein</fullName>
    </submittedName>
</protein>
<keyword evidence="2" id="KW-1185">Reference proteome</keyword>
<name>A0A077MGB7_9MICO</name>
<reference evidence="1 2" key="1">
    <citation type="journal article" date="2013" name="ISME J.">
        <title>A metabolic model for members of the genus Tetrasphaera involved in enhanced biological phosphorus removal.</title>
        <authorList>
            <person name="Kristiansen R."/>
            <person name="Nguyen H.T.T."/>
            <person name="Saunders A.M."/>
            <person name="Nielsen J.L."/>
            <person name="Wimmer R."/>
            <person name="Le V.Q."/>
            <person name="McIlroy S.J."/>
            <person name="Petrovski S."/>
            <person name="Seviour R.J."/>
            <person name="Calteau A."/>
            <person name="Nielsen K.L."/>
            <person name="Nielsen P.H."/>
        </authorList>
    </citation>
    <scope>NUCLEOTIDE SEQUENCE [LARGE SCALE GENOMIC DNA]</scope>
    <source>
        <strain evidence="1 2">Ben 74</strain>
    </source>
</reference>
<dbReference type="EMBL" id="CAJC01000194">
    <property type="protein sequence ID" value="CCI54638.1"/>
    <property type="molecule type" value="Genomic_DNA"/>
</dbReference>
<sequence>MTTLTLTPRMADWIAGEIAAAWSRVDRDLPDGIGPSSTPFKGKGAYIDLATAEQNADAFRRALLRAQRHGDASWADVLIASLGDVLARPVDDDDATEALVALAGTALAWVAAIEARGDTTAVA</sequence>
<evidence type="ECO:0000313" key="2">
    <source>
        <dbReference type="Proteomes" id="UP000035720"/>
    </source>
</evidence>
<gene>
    <name evidence="1" type="ORF">BN13_80007</name>
</gene>